<feature type="domain" description="FAD/NAD(P)-binding" evidence="3">
    <location>
        <begin position="5"/>
        <end position="144"/>
    </location>
</feature>
<proteinExistence type="predicted"/>
<keyword evidence="2" id="KW-0560">Oxidoreductase</keyword>
<dbReference type="EMBL" id="CP158367">
    <property type="protein sequence ID" value="XBX75297.1"/>
    <property type="molecule type" value="Genomic_DNA"/>
</dbReference>
<sequence>MSVRYDIAIVGSGPAGLSAALNAKIRGKNFIIFGSDDLSNKLIKAKQIDNYLGFPNVSGIELKNSFSSHLKKMNISIFNEKINNIYAMGDYYALMANDKVYEASSIILASGVNFGKPFKGEEEWLGKGVGYCATCDAALYKGKVVAVIAQNKKDESEANFLSTVASKVYYIPMYKEEIAVNKDIEVIKDIPLKITGTKKADKLVLKNTTLDIDGVFILRDSISPAHLVPGLSVKNNHVEVDKNMKTNLDGCFAAGDIVGQPYQYIKAAGEGNIAALSACSYLDKGSK</sequence>
<dbReference type="SUPFAM" id="SSF51905">
    <property type="entry name" value="FAD/NAD(P)-binding domain"/>
    <property type="match status" value="2"/>
</dbReference>
<keyword evidence="1" id="KW-0285">Flavoprotein</keyword>
<organism evidence="4">
    <name type="scientific">Proteinivorax tanatarense</name>
    <dbReference type="NCBI Taxonomy" id="1260629"/>
    <lineage>
        <taxon>Bacteria</taxon>
        <taxon>Bacillati</taxon>
        <taxon>Bacillota</taxon>
        <taxon>Clostridia</taxon>
        <taxon>Eubacteriales</taxon>
        <taxon>Proteinivoracaceae</taxon>
        <taxon>Proteinivorax</taxon>
    </lineage>
</organism>
<evidence type="ECO:0000259" key="3">
    <source>
        <dbReference type="Pfam" id="PF07992"/>
    </source>
</evidence>
<dbReference type="RefSeq" id="WP_350344042.1">
    <property type="nucleotide sequence ID" value="NZ_CP158367.1"/>
</dbReference>
<dbReference type="Pfam" id="PF07992">
    <property type="entry name" value="Pyr_redox_2"/>
    <property type="match status" value="1"/>
</dbReference>
<reference evidence="4" key="1">
    <citation type="journal article" date="2013" name="Extremophiles">
        <title>Proteinivorax tanatarense gen. nov., sp. nov., an anaerobic, haloalkaliphilic, proteolytic bacterium isolated from a decaying algal bloom, and proposal of Proteinivoraceae fam. nov.</title>
        <authorList>
            <person name="Kevbrin V."/>
            <person name="Boltyanskaya Y."/>
            <person name="Zhilina T."/>
            <person name="Kolganova T."/>
            <person name="Lavrentjeva E."/>
            <person name="Kuznetsov B."/>
        </authorList>
    </citation>
    <scope>NUCLEOTIDE SEQUENCE</scope>
    <source>
        <strain evidence="4">Z-910T</strain>
    </source>
</reference>
<dbReference type="PRINTS" id="PR00469">
    <property type="entry name" value="PNDRDTASEII"/>
</dbReference>
<reference evidence="4" key="2">
    <citation type="submission" date="2024-06" db="EMBL/GenBank/DDBJ databases">
        <authorList>
            <person name="Petrova K.O."/>
            <person name="Toshchakov S.V."/>
            <person name="Boltjanskaja Y.V."/>
            <person name="Kevbrin V."/>
        </authorList>
    </citation>
    <scope>NUCLEOTIDE SEQUENCE</scope>
    <source>
        <strain evidence="4">Z-910T</strain>
    </source>
</reference>
<evidence type="ECO:0000256" key="2">
    <source>
        <dbReference type="ARBA" id="ARBA00023002"/>
    </source>
</evidence>
<name>A0AAU7VN88_9FIRM</name>
<dbReference type="AlphaFoldDB" id="A0AAU7VN88"/>
<accession>A0AAU7VN88</accession>
<dbReference type="Gene3D" id="3.50.50.60">
    <property type="entry name" value="FAD/NAD(P)-binding domain"/>
    <property type="match status" value="2"/>
</dbReference>
<evidence type="ECO:0000256" key="1">
    <source>
        <dbReference type="ARBA" id="ARBA00022630"/>
    </source>
</evidence>
<gene>
    <name evidence="4" type="ORF">PRVXT_000411</name>
</gene>
<evidence type="ECO:0000313" key="4">
    <source>
        <dbReference type="EMBL" id="XBX75297.1"/>
    </source>
</evidence>
<dbReference type="PRINTS" id="PR00368">
    <property type="entry name" value="FADPNR"/>
</dbReference>
<protein>
    <submittedName>
        <fullName evidence="4">NAD(P)/FAD-dependent oxidoreductase</fullName>
    </submittedName>
</protein>
<dbReference type="InterPro" id="IPR050097">
    <property type="entry name" value="Ferredoxin-NADP_redctase_2"/>
</dbReference>
<dbReference type="InterPro" id="IPR036188">
    <property type="entry name" value="FAD/NAD-bd_sf"/>
</dbReference>
<dbReference type="InterPro" id="IPR023753">
    <property type="entry name" value="FAD/NAD-binding_dom"/>
</dbReference>
<dbReference type="PANTHER" id="PTHR48105">
    <property type="entry name" value="THIOREDOXIN REDUCTASE 1-RELATED-RELATED"/>
    <property type="match status" value="1"/>
</dbReference>
<dbReference type="GO" id="GO:0016491">
    <property type="term" value="F:oxidoreductase activity"/>
    <property type="evidence" value="ECO:0007669"/>
    <property type="project" value="UniProtKB-KW"/>
</dbReference>